<protein>
    <submittedName>
        <fullName evidence="2">Uncharacterized protein</fullName>
    </submittedName>
</protein>
<accession>A0A397W6E8</accession>
<reference evidence="2 3" key="1">
    <citation type="submission" date="2018-06" db="EMBL/GenBank/DDBJ databases">
        <title>Comparative genomics reveals the genomic features of Rhizophagus irregularis, R. cerebriforme, R. diaphanum and Gigaspora rosea, and their symbiotic lifestyle signature.</title>
        <authorList>
            <person name="Morin E."/>
            <person name="San Clemente H."/>
            <person name="Chen E.C.H."/>
            <person name="De La Providencia I."/>
            <person name="Hainaut M."/>
            <person name="Kuo A."/>
            <person name="Kohler A."/>
            <person name="Murat C."/>
            <person name="Tang N."/>
            <person name="Roy S."/>
            <person name="Loubradou J."/>
            <person name="Henrissat B."/>
            <person name="Grigoriev I.V."/>
            <person name="Corradi N."/>
            <person name="Roux C."/>
            <person name="Martin F.M."/>
        </authorList>
    </citation>
    <scope>NUCLEOTIDE SEQUENCE [LARGE SCALE GENOMIC DNA]</scope>
    <source>
        <strain evidence="2 3">DAOM 194757</strain>
    </source>
</reference>
<keyword evidence="3" id="KW-1185">Reference proteome</keyword>
<evidence type="ECO:0000256" key="1">
    <source>
        <dbReference type="SAM" id="MobiDB-lite"/>
    </source>
</evidence>
<feature type="compositionally biased region" description="Basic residues" evidence="1">
    <location>
        <begin position="163"/>
        <end position="176"/>
    </location>
</feature>
<name>A0A397W6E8_9GLOM</name>
<dbReference type="EMBL" id="QKWP01000034">
    <property type="protein sequence ID" value="RIB29582.1"/>
    <property type="molecule type" value="Genomic_DNA"/>
</dbReference>
<dbReference type="OrthoDB" id="2374622at2759"/>
<sequence>MPCQHQYRIFLQSTKAIFHSGLIHTRWFESAPPETLCYITIAQGTKSYTTQGLHFINEIRMSNVYTPSIRKKVNKRIEFGSTMSVAKTSVQIAIEEGVTSELTGLLTQFISKYHRNTGLNMEKVYRPVLHSINNQESSMLANNERQPLSNNVNCNIIEISNPKYHKPRGRPPKRLKSATEEDNNLCKSQSSKTCSYCQEKGHNIRGCVKNKADLAGRENDK</sequence>
<dbReference type="AlphaFoldDB" id="A0A397W6E8"/>
<organism evidence="2 3">
    <name type="scientific">Gigaspora rosea</name>
    <dbReference type="NCBI Taxonomy" id="44941"/>
    <lineage>
        <taxon>Eukaryota</taxon>
        <taxon>Fungi</taxon>
        <taxon>Fungi incertae sedis</taxon>
        <taxon>Mucoromycota</taxon>
        <taxon>Glomeromycotina</taxon>
        <taxon>Glomeromycetes</taxon>
        <taxon>Diversisporales</taxon>
        <taxon>Gigasporaceae</taxon>
        <taxon>Gigaspora</taxon>
    </lineage>
</organism>
<proteinExistence type="predicted"/>
<evidence type="ECO:0000313" key="2">
    <source>
        <dbReference type="EMBL" id="RIB29582.1"/>
    </source>
</evidence>
<feature type="region of interest" description="Disordered" evidence="1">
    <location>
        <begin position="162"/>
        <end position="191"/>
    </location>
</feature>
<dbReference type="Proteomes" id="UP000266673">
    <property type="component" value="Unassembled WGS sequence"/>
</dbReference>
<comment type="caution">
    <text evidence="2">The sequence shown here is derived from an EMBL/GenBank/DDBJ whole genome shotgun (WGS) entry which is preliminary data.</text>
</comment>
<evidence type="ECO:0000313" key="3">
    <source>
        <dbReference type="Proteomes" id="UP000266673"/>
    </source>
</evidence>
<gene>
    <name evidence="2" type="ORF">C2G38_2027580</name>
</gene>